<feature type="region of interest" description="Disordered" evidence="1">
    <location>
        <begin position="1"/>
        <end position="53"/>
    </location>
</feature>
<evidence type="ECO:0000313" key="2">
    <source>
        <dbReference type="EMBL" id="BFO14646.1"/>
    </source>
</evidence>
<reference evidence="2" key="1">
    <citation type="submission" date="2024-06" db="EMBL/GenBank/DDBJ databases">
        <authorList>
            <consortium name="consrtm"/>
            <person name="Uemura M."/>
            <person name="Terahara T."/>
        </authorList>
    </citation>
    <scope>NUCLEOTIDE SEQUENCE</scope>
    <source>
        <strain evidence="2">KM77-8</strain>
    </source>
</reference>
<dbReference type="AlphaFoldDB" id="A0AAT9HB83"/>
<reference evidence="2" key="2">
    <citation type="submission" date="2024-07" db="EMBL/GenBank/DDBJ databases">
        <title>Streptomyces haneummycinica sp. nov., a new antibiotic-producing actinobacterium isolated from marine sediment.</title>
        <authorList>
            <person name="Uemura M."/>
            <person name="Hamada M."/>
            <person name="Hirano S."/>
            <person name="Kobayashi K."/>
            <person name="Ohshiro T."/>
            <person name="Kobayashi T."/>
            <person name="Terahara T."/>
        </authorList>
    </citation>
    <scope>NUCLEOTIDE SEQUENCE</scope>
    <source>
        <strain evidence="2">KM77-8</strain>
    </source>
</reference>
<dbReference type="EMBL" id="AP035768">
    <property type="protein sequence ID" value="BFO14646.1"/>
    <property type="molecule type" value="Genomic_DNA"/>
</dbReference>
<evidence type="ECO:0000256" key="1">
    <source>
        <dbReference type="SAM" id="MobiDB-lite"/>
    </source>
</evidence>
<sequence length="53" mass="5310">MATGIESVAPQPGPAVLGATLAADGGAPSLWNDDGSAAPPSSRWCSAWPPTRY</sequence>
<protein>
    <submittedName>
        <fullName evidence="2">Uncharacterized protein</fullName>
    </submittedName>
</protein>
<organism evidence="2">
    <name type="scientific">Streptomyces haneummycinicus</name>
    <dbReference type="NCBI Taxonomy" id="3074435"/>
    <lineage>
        <taxon>Bacteria</taxon>
        <taxon>Bacillati</taxon>
        <taxon>Actinomycetota</taxon>
        <taxon>Actinomycetes</taxon>
        <taxon>Kitasatosporales</taxon>
        <taxon>Streptomycetaceae</taxon>
        <taxon>Streptomyces</taxon>
    </lineage>
</organism>
<accession>A0AAT9HB83</accession>
<proteinExistence type="predicted"/>
<gene>
    <name evidence="2" type="ORF">SHKM778_10340</name>
</gene>
<name>A0AAT9HB83_9ACTN</name>